<evidence type="ECO:0000256" key="4">
    <source>
        <dbReference type="ARBA" id="ARBA00022679"/>
    </source>
</evidence>
<reference evidence="12" key="1">
    <citation type="submission" date="2022-05" db="EMBL/GenBank/DDBJ databases">
        <title>The Musa troglodytarum L. genome provides insights into the mechanism of non-climacteric behaviour and enrichment of carotenoids.</title>
        <authorList>
            <person name="Wang J."/>
        </authorList>
    </citation>
    <scope>NUCLEOTIDE SEQUENCE</scope>
    <source>
        <tissue evidence="12">Leaf</tissue>
    </source>
</reference>
<feature type="binding site" evidence="8">
    <location>
        <position position="800"/>
    </location>
    <ligand>
        <name>pyridoxal 5'-phosphate</name>
        <dbReference type="ChEBI" id="CHEBI:597326"/>
    </ligand>
</feature>
<dbReference type="Gene3D" id="1.20.5.190">
    <property type="match status" value="1"/>
</dbReference>
<evidence type="ECO:0000259" key="11">
    <source>
        <dbReference type="Pfam" id="PF00291"/>
    </source>
</evidence>
<evidence type="ECO:0000313" key="12">
    <source>
        <dbReference type="EMBL" id="URD87860.1"/>
    </source>
</evidence>
<dbReference type="PANTHER" id="PTHR10314">
    <property type="entry name" value="CYSTATHIONINE BETA-SYNTHASE"/>
    <property type="match status" value="1"/>
</dbReference>
<feature type="modified residue" description="N6-(pyridoxal phosphate)lysine" evidence="9">
    <location>
        <position position="577"/>
    </location>
</feature>
<feature type="domain" description="Tryptophan synthase beta chain-like PALP" evidence="11">
    <location>
        <begin position="538"/>
        <end position="826"/>
    </location>
</feature>
<dbReference type="InterPro" id="IPR005856">
    <property type="entry name" value="Cys_synth"/>
</dbReference>
<dbReference type="CDD" id="cd23767">
    <property type="entry name" value="IQCD"/>
    <property type="match status" value="1"/>
</dbReference>
<feature type="compositionally biased region" description="Polar residues" evidence="10">
    <location>
        <begin position="323"/>
        <end position="335"/>
    </location>
</feature>
<keyword evidence="3" id="KW-0028">Amino-acid biosynthesis</keyword>
<sequence length="851" mass="94381">MGGSGKWLKSFIGLKKQEKDDNEKSRGNDNGKIRKWKKLWRSSSGEHLYLWRSSKGGSHRSVASEASDVSSLADAFTAAVATVVRAPPKDFKVVSQEWAAIRIQTAFRAFLARRALKALKGIVRLQAIVRGRQVRKQAAVTLRCMQALVRVQARIRARRVRMSTEGQAVQRMLEAHRSKQDLLKDAEEGWCDSQGTLEKIRTRLQMRQEGALKRERAIAYAMSQQVHMQFKLTVKERLNQTGSSLKLYDLDKNNGSWSWLERWMAAKPWENRLMEEKAQNEHSQAQSKSCEDMHGISSEPGSVKIKKNNMSTRISAKPPATPFNPSCRTHSTSSPPTEPHYNESSASSSSICTSTPLPSSITSAAENSEGSHRSRPSYMNLTESIKAKQKTCGTQTTIQLQRKALSHINTRSNLCSHHSAFSSKMVTARDKRSMDKENYSCDGQHDYRDLSALLACYQHLQFVFPAHLLAGWMDGWMDGYMGMCLVVNAQCETAGRLGRCTVGTFLELTAEMEARRGLPSLISSQEAEGKREKIASDITQLIGWTPLVELKRIVEKEEINARLIAKMEAYQPLSSVKDRSALSMIEDAEEKGLITPGITTLVEPTSGNLGIGLVYIALRKGYKFIAVMPAHYSMDKRILLRYLGAEVSLTDPKLGFQGLVDRIEQLKEKIPNVHVLDQFTNVANPEAHFTGTGPEIWKDTAGKVDIFVSGPGSGGTITGVAKYLKMKNKDLKIICVEPTESAVISGGNPGSHNIQGIGAGFIPKNLDTSYIDEVITVSTEEAITQARRLAIEEGLLVGISSGANLAACLKIAHRVDNEGKMIVTIFPSGGERYMSTELFDKVREECMNMTY</sequence>
<dbReference type="EMBL" id="CP097504">
    <property type="protein sequence ID" value="URD87860.1"/>
    <property type="molecule type" value="Genomic_DNA"/>
</dbReference>
<dbReference type="Gene3D" id="3.40.50.1100">
    <property type="match status" value="2"/>
</dbReference>
<evidence type="ECO:0000256" key="3">
    <source>
        <dbReference type="ARBA" id="ARBA00022605"/>
    </source>
</evidence>
<keyword evidence="13" id="KW-1185">Reference proteome</keyword>
<keyword evidence="6" id="KW-0198">Cysteine biosynthesis</keyword>
<keyword evidence="4" id="KW-0808">Transferase</keyword>
<keyword evidence="5 8" id="KW-0663">Pyridoxal phosphate</keyword>
<dbReference type="CDD" id="cd01561">
    <property type="entry name" value="CBS_like"/>
    <property type="match status" value="1"/>
</dbReference>
<dbReference type="Proteomes" id="UP001055439">
    <property type="component" value="Chromosome 2"/>
</dbReference>
<evidence type="ECO:0000256" key="5">
    <source>
        <dbReference type="ARBA" id="ARBA00022898"/>
    </source>
</evidence>
<evidence type="ECO:0000256" key="2">
    <source>
        <dbReference type="ARBA" id="ARBA00007103"/>
    </source>
</evidence>
<evidence type="ECO:0000313" key="13">
    <source>
        <dbReference type="Proteomes" id="UP001055439"/>
    </source>
</evidence>
<dbReference type="GO" id="GO:0006535">
    <property type="term" value="P:cysteine biosynthetic process from serine"/>
    <property type="evidence" value="ECO:0007669"/>
    <property type="project" value="InterPro"/>
</dbReference>
<dbReference type="SUPFAM" id="SSF53686">
    <property type="entry name" value="Tryptophan synthase beta subunit-like PLP-dependent enzymes"/>
    <property type="match status" value="1"/>
</dbReference>
<evidence type="ECO:0000256" key="7">
    <source>
        <dbReference type="ARBA" id="ARBA00029440"/>
    </source>
</evidence>
<feature type="compositionally biased region" description="Low complexity" evidence="10">
    <location>
        <begin position="344"/>
        <end position="365"/>
    </location>
</feature>
<feature type="binding site" evidence="8">
    <location>
        <begin position="712"/>
        <end position="716"/>
    </location>
    <ligand>
        <name>pyridoxal 5'-phosphate</name>
        <dbReference type="ChEBI" id="CHEBI:597326"/>
    </ligand>
</feature>
<dbReference type="GO" id="GO:0004124">
    <property type="term" value="F:cysteine synthase activity"/>
    <property type="evidence" value="ECO:0007669"/>
    <property type="project" value="InterPro"/>
</dbReference>
<accession>A0A9E7F3G1</accession>
<feature type="binding site" evidence="8">
    <location>
        <position position="608"/>
    </location>
    <ligand>
        <name>pyridoxal 5'-phosphate</name>
        <dbReference type="ChEBI" id="CHEBI:597326"/>
    </ligand>
</feature>
<feature type="region of interest" description="Disordered" evidence="10">
    <location>
        <begin position="277"/>
        <end position="376"/>
    </location>
</feature>
<evidence type="ECO:0000256" key="10">
    <source>
        <dbReference type="SAM" id="MobiDB-lite"/>
    </source>
</evidence>
<gene>
    <name evidence="12" type="ORF">MUK42_27644</name>
</gene>
<dbReference type="NCBIfam" id="TIGR01139">
    <property type="entry name" value="cysK"/>
    <property type="match status" value="1"/>
</dbReference>
<proteinExistence type="inferred from homology"/>
<dbReference type="FunFam" id="3.40.50.1100:FF:000006">
    <property type="entry name" value="Cysteine synthase"/>
    <property type="match status" value="1"/>
</dbReference>
<protein>
    <submittedName>
        <fullName evidence="12">Cysteine synthase</fullName>
    </submittedName>
</protein>
<comment type="cofactor">
    <cofactor evidence="1 8">
        <name>pyridoxal 5'-phosphate</name>
        <dbReference type="ChEBI" id="CHEBI:597326"/>
    </cofactor>
</comment>
<evidence type="ECO:0000256" key="6">
    <source>
        <dbReference type="ARBA" id="ARBA00023192"/>
    </source>
</evidence>
<dbReference type="OrthoDB" id="10259545at2759"/>
<evidence type="ECO:0000256" key="9">
    <source>
        <dbReference type="PIRSR" id="PIRSR605856-51"/>
    </source>
</evidence>
<dbReference type="Pfam" id="PF00291">
    <property type="entry name" value="PALP"/>
    <property type="match status" value="1"/>
</dbReference>
<comment type="similarity">
    <text evidence="2">Belongs to the cysteine synthase/cystathionine beta-synthase family.</text>
</comment>
<name>A0A9E7F3G1_9LILI</name>
<dbReference type="InterPro" id="IPR050214">
    <property type="entry name" value="Cys_Synth/Cystath_Beta-Synth"/>
</dbReference>
<evidence type="ECO:0000256" key="8">
    <source>
        <dbReference type="PIRSR" id="PIRSR605856-50"/>
    </source>
</evidence>
<dbReference type="InterPro" id="IPR001926">
    <property type="entry name" value="TrpB-like_PALP"/>
</dbReference>
<evidence type="ECO:0000256" key="1">
    <source>
        <dbReference type="ARBA" id="ARBA00001933"/>
    </source>
</evidence>
<dbReference type="InterPro" id="IPR005859">
    <property type="entry name" value="CysK"/>
</dbReference>
<dbReference type="NCBIfam" id="TIGR01136">
    <property type="entry name" value="cysKM"/>
    <property type="match status" value="1"/>
</dbReference>
<dbReference type="InterPro" id="IPR036052">
    <property type="entry name" value="TrpB-like_PALP_sf"/>
</dbReference>
<dbReference type="AlphaFoldDB" id="A0A9E7F3G1"/>
<organism evidence="12 13">
    <name type="scientific">Musa troglodytarum</name>
    <name type="common">fe'i banana</name>
    <dbReference type="NCBI Taxonomy" id="320322"/>
    <lineage>
        <taxon>Eukaryota</taxon>
        <taxon>Viridiplantae</taxon>
        <taxon>Streptophyta</taxon>
        <taxon>Embryophyta</taxon>
        <taxon>Tracheophyta</taxon>
        <taxon>Spermatophyta</taxon>
        <taxon>Magnoliopsida</taxon>
        <taxon>Liliopsida</taxon>
        <taxon>Zingiberales</taxon>
        <taxon>Musaceae</taxon>
        <taxon>Musa</taxon>
    </lineage>
</organism>
<comment type="pathway">
    <text evidence="7">Amino-acid biosynthesis.</text>
</comment>
<dbReference type="PROSITE" id="PS50096">
    <property type="entry name" value="IQ"/>
    <property type="match status" value="2"/>
</dbReference>